<name>A0ABR4CEK2_9HELO</name>
<gene>
    <name evidence="2" type="ORF">VTL71DRAFT_2004</name>
</gene>
<dbReference type="EMBL" id="JAZHXI010000010">
    <property type="protein sequence ID" value="KAL2067579.1"/>
    <property type="molecule type" value="Genomic_DNA"/>
</dbReference>
<evidence type="ECO:0000313" key="2">
    <source>
        <dbReference type="EMBL" id="KAL2067579.1"/>
    </source>
</evidence>
<protein>
    <submittedName>
        <fullName evidence="2">Uncharacterized protein</fullName>
    </submittedName>
</protein>
<sequence length="474" mass="52695">MTTTTSRDNQANQAASPVNIDMNLDQAPNMRRFTSPASSSSSTISNGSGSTIDISLDDDRLRASKHEKRTGSKAKAQETLDLDVDFDLDAALLYQVDGYDTSDDELPPPSKLFVRKDGKGKAAGGGVKIKLNTNTHRAPRRSPTPSPPSRPPRLAKLANKFLNSSLPSSKFTSYNTGSTSFATHSKTASKQHIYQPTYHSKFRYHPQSQNRILCCDIAKSTPYNPRFSTLINNFISFGHETAYGRQVERTSVVEEEQGFVLVLQEGKAGGRNEREGVRMGRTRWFIPVMPAVKDGVETEDGGHTDMNGAKITKAGENIMKDYRVEGAREMLHASHSVIQHLARTERELTRSLVDMERYLNADPLSLSARQKLSVPFFTRSYPANSTAHDNLLREEIDKVEWRDGQLGFKEWFPTDTHGGSGKGMGVRGDEGGPSGLDVLTDYLLVEGRTGRMEVRCWDCEKEWILSVREKGMTI</sequence>
<feature type="region of interest" description="Disordered" evidence="1">
    <location>
        <begin position="101"/>
        <end position="152"/>
    </location>
</feature>
<proteinExistence type="predicted"/>
<dbReference type="Proteomes" id="UP001595075">
    <property type="component" value="Unassembled WGS sequence"/>
</dbReference>
<feature type="compositionally biased region" description="Polar residues" evidence="1">
    <location>
        <begin position="1"/>
        <end position="16"/>
    </location>
</feature>
<feature type="compositionally biased region" description="Low complexity" evidence="1">
    <location>
        <begin position="34"/>
        <end position="54"/>
    </location>
</feature>
<reference evidence="2 3" key="1">
    <citation type="journal article" date="2024" name="Commun. Biol.">
        <title>Comparative genomic analysis of thermophilic fungi reveals convergent evolutionary adaptations and gene losses.</title>
        <authorList>
            <person name="Steindorff A.S."/>
            <person name="Aguilar-Pontes M.V."/>
            <person name="Robinson A.J."/>
            <person name="Andreopoulos B."/>
            <person name="LaButti K."/>
            <person name="Kuo A."/>
            <person name="Mondo S."/>
            <person name="Riley R."/>
            <person name="Otillar R."/>
            <person name="Haridas S."/>
            <person name="Lipzen A."/>
            <person name="Grimwood J."/>
            <person name="Schmutz J."/>
            <person name="Clum A."/>
            <person name="Reid I.D."/>
            <person name="Moisan M.C."/>
            <person name="Butler G."/>
            <person name="Nguyen T.T.M."/>
            <person name="Dewar K."/>
            <person name="Conant G."/>
            <person name="Drula E."/>
            <person name="Henrissat B."/>
            <person name="Hansel C."/>
            <person name="Singer S."/>
            <person name="Hutchinson M.I."/>
            <person name="de Vries R.P."/>
            <person name="Natvig D.O."/>
            <person name="Powell A.J."/>
            <person name="Tsang A."/>
            <person name="Grigoriev I.V."/>
        </authorList>
    </citation>
    <scope>NUCLEOTIDE SEQUENCE [LARGE SCALE GENOMIC DNA]</scope>
    <source>
        <strain evidence="2 3">CBS 494.80</strain>
    </source>
</reference>
<feature type="compositionally biased region" description="Pro residues" evidence="1">
    <location>
        <begin position="142"/>
        <end position="151"/>
    </location>
</feature>
<accession>A0ABR4CEK2</accession>
<feature type="region of interest" description="Disordered" evidence="1">
    <location>
        <begin position="1"/>
        <end position="75"/>
    </location>
</feature>
<keyword evidence="3" id="KW-1185">Reference proteome</keyword>
<comment type="caution">
    <text evidence="2">The sequence shown here is derived from an EMBL/GenBank/DDBJ whole genome shotgun (WGS) entry which is preliminary data.</text>
</comment>
<evidence type="ECO:0000313" key="3">
    <source>
        <dbReference type="Proteomes" id="UP001595075"/>
    </source>
</evidence>
<organism evidence="2 3">
    <name type="scientific">Oculimacula yallundae</name>
    <dbReference type="NCBI Taxonomy" id="86028"/>
    <lineage>
        <taxon>Eukaryota</taxon>
        <taxon>Fungi</taxon>
        <taxon>Dikarya</taxon>
        <taxon>Ascomycota</taxon>
        <taxon>Pezizomycotina</taxon>
        <taxon>Leotiomycetes</taxon>
        <taxon>Helotiales</taxon>
        <taxon>Ploettnerulaceae</taxon>
        <taxon>Oculimacula</taxon>
    </lineage>
</organism>
<evidence type="ECO:0000256" key="1">
    <source>
        <dbReference type="SAM" id="MobiDB-lite"/>
    </source>
</evidence>